<proteinExistence type="inferred from homology"/>
<keyword evidence="7 10" id="KW-1133">Transmembrane helix</keyword>
<feature type="transmembrane region" description="Helical" evidence="10">
    <location>
        <begin position="29"/>
        <end position="48"/>
    </location>
</feature>
<keyword evidence="9" id="KW-0325">Glycoprotein</keyword>
<evidence type="ECO:0000256" key="1">
    <source>
        <dbReference type="ARBA" id="ARBA00004477"/>
    </source>
</evidence>
<comment type="pathway">
    <text evidence="2">Glycolipid biosynthesis; glycosylphosphatidylinositol-anchor biosynthesis.</text>
</comment>
<evidence type="ECO:0000256" key="6">
    <source>
        <dbReference type="ARBA" id="ARBA00022824"/>
    </source>
</evidence>
<gene>
    <name evidence="11" type="ORF">CVLEPA_LOCUS5577</name>
</gene>
<evidence type="ECO:0000313" key="11">
    <source>
        <dbReference type="EMBL" id="CAK8676077.1"/>
    </source>
</evidence>
<dbReference type="Pfam" id="PF10510">
    <property type="entry name" value="PIG-S"/>
    <property type="match status" value="1"/>
</dbReference>
<evidence type="ECO:0000313" key="12">
    <source>
        <dbReference type="Proteomes" id="UP001642483"/>
    </source>
</evidence>
<keyword evidence="12" id="KW-1185">Reference proteome</keyword>
<comment type="subcellular location">
    <subcellularLocation>
        <location evidence="1">Endoplasmic reticulum membrane</location>
        <topology evidence="1">Multi-pass membrane protein</topology>
    </subcellularLocation>
</comment>
<evidence type="ECO:0000256" key="8">
    <source>
        <dbReference type="ARBA" id="ARBA00023136"/>
    </source>
</evidence>
<dbReference type="PANTHER" id="PTHR21072:SF13">
    <property type="entry name" value="GPI TRANSAMIDASE COMPONENT PIG-S"/>
    <property type="match status" value="1"/>
</dbReference>
<dbReference type="Proteomes" id="UP001642483">
    <property type="component" value="Unassembled WGS sequence"/>
</dbReference>
<evidence type="ECO:0000256" key="4">
    <source>
        <dbReference type="ARBA" id="ARBA00022502"/>
    </source>
</evidence>
<dbReference type="EMBL" id="CAWYQH010000024">
    <property type="protein sequence ID" value="CAK8676077.1"/>
    <property type="molecule type" value="Genomic_DNA"/>
</dbReference>
<evidence type="ECO:0000256" key="9">
    <source>
        <dbReference type="ARBA" id="ARBA00023180"/>
    </source>
</evidence>
<comment type="caution">
    <text evidence="11">The sequence shown here is derived from an EMBL/GenBank/DDBJ whole genome shotgun (WGS) entry which is preliminary data.</text>
</comment>
<keyword evidence="6" id="KW-0256">Endoplasmic reticulum</keyword>
<evidence type="ECO:0000256" key="2">
    <source>
        <dbReference type="ARBA" id="ARBA00004687"/>
    </source>
</evidence>
<protein>
    <recommendedName>
        <fullName evidence="13">GPI transamidase component PIG-S</fullName>
    </recommendedName>
</protein>
<sequence length="553" mass="63247">MTSESKIMTLSPSKSAFKGHDFNSEETQILAALSICILFFGVGVPVWWKTTNVYRADLPYHEISKLHGERQMTVQIFVDVINENTPVNCNTFTKNLNHLLNDENMNQTSVGVVYKVTCHDERETAKVNKVNHIYIIFTNNDERGYGLRLTTKREVICSISDEKSGDSEVLELVQSTLTSLIRDVMVRESILKELVSNIHQERKDFSHDQEMMKMIQGNLKFDILFSLLCPEPNVQVAEWNIEEADDLYLKAMLEKVEPVFDFNVGSQTLYYTLIPYAPKVKKDNSNNVEYHYLTHNQLSLVINPIEGRLGSQVSADPTLNFVVYVTEKKFQPLYIQKNDKNLSQSNTFLIPRWGALMFYNMNDTFDVEGNSYKKGIVDTNTIMKPFLNHLRALMGIQNPKPHLSKLNVMLHQLNYDGIADWELDYLIRLRTLERIASATHTLNSLYDLLSKISNIVINDNIAEEVYKATETAAKAKALLATGDLSEALNISKISFKSSETAFFDPTLLELLYFPEDQKFAIYVPLFLPISLPVFVSLVYTIRRLKNAKKSKTD</sequence>
<evidence type="ECO:0008006" key="13">
    <source>
        <dbReference type="Google" id="ProtNLM"/>
    </source>
</evidence>
<keyword evidence="4" id="KW-0337">GPI-anchor biosynthesis</keyword>
<comment type="similarity">
    <text evidence="3">Belongs to the PIGS family.</text>
</comment>
<keyword evidence="5 10" id="KW-0812">Transmembrane</keyword>
<organism evidence="11 12">
    <name type="scientific">Clavelina lepadiformis</name>
    <name type="common">Light-bulb sea squirt</name>
    <name type="synonym">Ascidia lepadiformis</name>
    <dbReference type="NCBI Taxonomy" id="159417"/>
    <lineage>
        <taxon>Eukaryota</taxon>
        <taxon>Metazoa</taxon>
        <taxon>Chordata</taxon>
        <taxon>Tunicata</taxon>
        <taxon>Ascidiacea</taxon>
        <taxon>Aplousobranchia</taxon>
        <taxon>Clavelinidae</taxon>
        <taxon>Clavelina</taxon>
    </lineage>
</organism>
<evidence type="ECO:0000256" key="7">
    <source>
        <dbReference type="ARBA" id="ARBA00022989"/>
    </source>
</evidence>
<reference evidence="11 12" key="1">
    <citation type="submission" date="2024-02" db="EMBL/GenBank/DDBJ databases">
        <authorList>
            <person name="Daric V."/>
            <person name="Darras S."/>
        </authorList>
    </citation>
    <scope>NUCLEOTIDE SEQUENCE [LARGE SCALE GENOMIC DNA]</scope>
</reference>
<name>A0ABP0F8P9_CLALP</name>
<dbReference type="PANTHER" id="PTHR21072">
    <property type="entry name" value="GPI TRANSAMIDASE COMPONENT PIG-S"/>
    <property type="match status" value="1"/>
</dbReference>
<keyword evidence="8 10" id="KW-0472">Membrane</keyword>
<evidence type="ECO:0000256" key="5">
    <source>
        <dbReference type="ARBA" id="ARBA00022692"/>
    </source>
</evidence>
<evidence type="ECO:0000256" key="10">
    <source>
        <dbReference type="SAM" id="Phobius"/>
    </source>
</evidence>
<evidence type="ECO:0000256" key="3">
    <source>
        <dbReference type="ARBA" id="ARBA00005316"/>
    </source>
</evidence>
<feature type="transmembrane region" description="Helical" evidence="10">
    <location>
        <begin position="519"/>
        <end position="541"/>
    </location>
</feature>
<dbReference type="InterPro" id="IPR019540">
    <property type="entry name" value="PtdIno-glycan_biosynth_class_S"/>
</dbReference>
<accession>A0ABP0F8P9</accession>